<keyword evidence="2" id="KW-0433">Leucine-rich repeat</keyword>
<evidence type="ECO:0000256" key="9">
    <source>
        <dbReference type="SAM" id="SignalP"/>
    </source>
</evidence>
<keyword evidence="8" id="KW-0325">Glycoprotein</keyword>
<evidence type="ECO:0000256" key="6">
    <source>
        <dbReference type="ARBA" id="ARBA00022989"/>
    </source>
</evidence>
<feature type="domain" description="Leucine-rich repeat-containing N-terminal plant-type" evidence="10">
    <location>
        <begin position="38"/>
        <end position="76"/>
    </location>
</feature>
<evidence type="ECO:0000256" key="1">
    <source>
        <dbReference type="ARBA" id="ARBA00004479"/>
    </source>
</evidence>
<keyword evidence="3" id="KW-0812">Transmembrane</keyword>
<feature type="chain" id="PRO_5026015830" description="Leucine-rich repeat-containing N-terminal plant-type domain-containing protein" evidence="9">
    <location>
        <begin position="32"/>
        <end position="211"/>
    </location>
</feature>
<dbReference type="PANTHER" id="PTHR48063">
    <property type="entry name" value="LRR RECEPTOR-LIKE KINASE"/>
    <property type="match status" value="1"/>
</dbReference>
<evidence type="ECO:0000256" key="4">
    <source>
        <dbReference type="ARBA" id="ARBA00022729"/>
    </source>
</evidence>
<dbReference type="InterPro" id="IPR032675">
    <property type="entry name" value="LRR_dom_sf"/>
</dbReference>
<feature type="signal peptide" evidence="9">
    <location>
        <begin position="1"/>
        <end position="31"/>
    </location>
</feature>
<evidence type="ECO:0000256" key="8">
    <source>
        <dbReference type="ARBA" id="ARBA00023180"/>
    </source>
</evidence>
<name>A0A6G1C3H7_9ORYZ</name>
<organism evidence="11 12">
    <name type="scientific">Oryza meyeriana var. granulata</name>
    <dbReference type="NCBI Taxonomy" id="110450"/>
    <lineage>
        <taxon>Eukaryota</taxon>
        <taxon>Viridiplantae</taxon>
        <taxon>Streptophyta</taxon>
        <taxon>Embryophyta</taxon>
        <taxon>Tracheophyta</taxon>
        <taxon>Spermatophyta</taxon>
        <taxon>Magnoliopsida</taxon>
        <taxon>Liliopsida</taxon>
        <taxon>Poales</taxon>
        <taxon>Poaceae</taxon>
        <taxon>BOP clade</taxon>
        <taxon>Oryzoideae</taxon>
        <taxon>Oryzeae</taxon>
        <taxon>Oryzinae</taxon>
        <taxon>Oryza</taxon>
        <taxon>Oryza meyeriana</taxon>
    </lineage>
</organism>
<evidence type="ECO:0000313" key="12">
    <source>
        <dbReference type="Proteomes" id="UP000479710"/>
    </source>
</evidence>
<keyword evidence="12" id="KW-1185">Reference proteome</keyword>
<dbReference type="Pfam" id="PF12799">
    <property type="entry name" value="LRR_4"/>
    <property type="match status" value="1"/>
</dbReference>
<dbReference type="Proteomes" id="UP000479710">
    <property type="component" value="Unassembled WGS sequence"/>
</dbReference>
<evidence type="ECO:0000256" key="2">
    <source>
        <dbReference type="ARBA" id="ARBA00022614"/>
    </source>
</evidence>
<dbReference type="Gene3D" id="3.80.10.10">
    <property type="entry name" value="Ribonuclease Inhibitor"/>
    <property type="match status" value="1"/>
</dbReference>
<accession>A0A6G1C3H7</accession>
<gene>
    <name evidence="11" type="ORF">E2562_039443</name>
</gene>
<evidence type="ECO:0000259" key="10">
    <source>
        <dbReference type="Pfam" id="PF08263"/>
    </source>
</evidence>
<sequence>GQGKSFFEMGCNFFTWCHLILFLCVLHSTFGISCCCIPEERAVLMEIRSRLMTAQSEPPISWSGHGDCCSWERITCKNSTRHISHLDLSEIYQPVRTSNFQGLEGLSKLQYLNLSVNNLSGSISGSIGKLVSLKVINLGTNNISGALQDTGNILRQQQIRRGSSQKSFWQCTNHGFTWLTSVQLLDLSDNNFVGPLPNCSSTLPLYFLNMS</sequence>
<dbReference type="PANTHER" id="PTHR48063:SF112">
    <property type="entry name" value="RECEPTOR LIKE PROTEIN 30-LIKE"/>
    <property type="match status" value="1"/>
</dbReference>
<evidence type="ECO:0000256" key="3">
    <source>
        <dbReference type="ARBA" id="ARBA00022692"/>
    </source>
</evidence>
<dbReference type="Pfam" id="PF08263">
    <property type="entry name" value="LRRNT_2"/>
    <property type="match status" value="1"/>
</dbReference>
<dbReference type="SUPFAM" id="SSF52058">
    <property type="entry name" value="L domain-like"/>
    <property type="match status" value="1"/>
</dbReference>
<feature type="non-terminal residue" evidence="11">
    <location>
        <position position="1"/>
    </location>
</feature>
<dbReference type="OrthoDB" id="695027at2759"/>
<dbReference type="AlphaFoldDB" id="A0A6G1C3H7"/>
<reference evidence="11 12" key="1">
    <citation type="submission" date="2019-11" db="EMBL/GenBank/DDBJ databases">
        <title>Whole genome sequence of Oryza granulata.</title>
        <authorList>
            <person name="Li W."/>
        </authorList>
    </citation>
    <scope>NUCLEOTIDE SEQUENCE [LARGE SCALE GENOMIC DNA]</scope>
    <source>
        <strain evidence="12">cv. Menghai</strain>
        <tissue evidence="11">Leaf</tissue>
    </source>
</reference>
<keyword evidence="6" id="KW-1133">Transmembrane helix</keyword>
<dbReference type="InterPro" id="IPR025875">
    <property type="entry name" value="Leu-rich_rpt_4"/>
</dbReference>
<keyword evidence="4 9" id="KW-0732">Signal</keyword>
<dbReference type="InterPro" id="IPR001611">
    <property type="entry name" value="Leu-rich_rpt"/>
</dbReference>
<evidence type="ECO:0000256" key="7">
    <source>
        <dbReference type="ARBA" id="ARBA00023136"/>
    </source>
</evidence>
<dbReference type="Pfam" id="PF00560">
    <property type="entry name" value="LRR_1"/>
    <property type="match status" value="1"/>
</dbReference>
<dbReference type="GO" id="GO:0016020">
    <property type="term" value="C:membrane"/>
    <property type="evidence" value="ECO:0007669"/>
    <property type="project" value="UniProtKB-SubCell"/>
</dbReference>
<evidence type="ECO:0000313" key="11">
    <source>
        <dbReference type="EMBL" id="KAF0894517.1"/>
    </source>
</evidence>
<dbReference type="InterPro" id="IPR013210">
    <property type="entry name" value="LRR_N_plant-typ"/>
</dbReference>
<proteinExistence type="predicted"/>
<evidence type="ECO:0000256" key="5">
    <source>
        <dbReference type="ARBA" id="ARBA00022737"/>
    </source>
</evidence>
<feature type="non-terminal residue" evidence="11">
    <location>
        <position position="211"/>
    </location>
</feature>
<comment type="subcellular location">
    <subcellularLocation>
        <location evidence="1">Membrane</location>
        <topology evidence="1">Single-pass type I membrane protein</topology>
    </subcellularLocation>
</comment>
<keyword evidence="5" id="KW-0677">Repeat</keyword>
<dbReference type="EMBL" id="SPHZ02000011">
    <property type="protein sequence ID" value="KAF0894517.1"/>
    <property type="molecule type" value="Genomic_DNA"/>
</dbReference>
<comment type="caution">
    <text evidence="11">The sequence shown here is derived from an EMBL/GenBank/DDBJ whole genome shotgun (WGS) entry which is preliminary data.</text>
</comment>
<protein>
    <recommendedName>
        <fullName evidence="10">Leucine-rich repeat-containing N-terminal plant-type domain-containing protein</fullName>
    </recommendedName>
</protein>
<keyword evidence="7" id="KW-0472">Membrane</keyword>
<dbReference type="InterPro" id="IPR046956">
    <property type="entry name" value="RLP23-like"/>
</dbReference>